<dbReference type="Gene3D" id="1.10.10.10">
    <property type="entry name" value="Winged helix-like DNA-binding domain superfamily/Winged helix DNA-binding domain"/>
    <property type="match status" value="1"/>
</dbReference>
<dbReference type="SUPFAM" id="SSF46894">
    <property type="entry name" value="C-terminal effector domain of the bipartite response regulators"/>
    <property type="match status" value="1"/>
</dbReference>
<keyword evidence="1" id="KW-0812">Transmembrane</keyword>
<reference evidence="3 4" key="1">
    <citation type="submission" date="2020-04" db="EMBL/GenBank/DDBJ databases">
        <authorList>
            <person name="Yoon J."/>
        </authorList>
    </citation>
    <scope>NUCLEOTIDE SEQUENCE [LARGE SCALE GENOMIC DNA]</scope>
    <source>
        <strain evidence="3 4">KMU-115</strain>
    </source>
</reference>
<comment type="caution">
    <text evidence="3">The sequence shown here is derived from an EMBL/GenBank/DDBJ whole genome shotgun (WGS) entry which is preliminary data.</text>
</comment>
<evidence type="ECO:0000259" key="2">
    <source>
        <dbReference type="SMART" id="SM00421"/>
    </source>
</evidence>
<evidence type="ECO:0000313" key="4">
    <source>
        <dbReference type="Proteomes" id="UP000526408"/>
    </source>
</evidence>
<gene>
    <name evidence="3" type="ORF">HCU73_15195</name>
</gene>
<dbReference type="PRINTS" id="PR00038">
    <property type="entry name" value="HTHLUXR"/>
</dbReference>
<dbReference type="AlphaFoldDB" id="A0A7X6K066"/>
<dbReference type="GO" id="GO:0003677">
    <property type="term" value="F:DNA binding"/>
    <property type="evidence" value="ECO:0007669"/>
    <property type="project" value="InterPro"/>
</dbReference>
<feature type="domain" description="HTH luxR-type" evidence="2">
    <location>
        <begin position="92"/>
        <end position="149"/>
    </location>
</feature>
<keyword evidence="4" id="KW-1185">Reference proteome</keyword>
<feature type="transmembrane region" description="Helical" evidence="1">
    <location>
        <begin position="36"/>
        <end position="57"/>
    </location>
</feature>
<evidence type="ECO:0000256" key="1">
    <source>
        <dbReference type="SAM" id="Phobius"/>
    </source>
</evidence>
<keyword evidence="1" id="KW-1133">Transmembrane helix</keyword>
<accession>A0A7X6K066</accession>
<name>A0A7X6K066_9RHOB</name>
<dbReference type="SMART" id="SM00421">
    <property type="entry name" value="HTH_LUXR"/>
    <property type="match status" value="1"/>
</dbReference>
<dbReference type="InterPro" id="IPR016032">
    <property type="entry name" value="Sig_transdc_resp-reg_C-effctor"/>
</dbReference>
<protein>
    <submittedName>
        <fullName evidence="3">Helix-turn-helix transcriptional regulator</fullName>
    </submittedName>
</protein>
<dbReference type="GO" id="GO:0006355">
    <property type="term" value="P:regulation of DNA-templated transcription"/>
    <property type="evidence" value="ECO:0007669"/>
    <property type="project" value="InterPro"/>
</dbReference>
<proteinExistence type="predicted"/>
<sequence length="192" mass="20100">MNRTWGLAAAGVLAVAAVKTALVVQVLMDPAQVDPVTVSGLFAGFTVMTAGVAYVTFTRIRAHLEALRRSRVAAGLDEGASKETVIAQHAVEWGLSQAETEVALFVAKGFSNAEIASMRGCAIATVKSQLGSIYQKSGLETRYQLMAFVTDEVCALAQDTTVAADAAPARVAPAAQPVAPFRRLRQSLPPAA</sequence>
<dbReference type="InterPro" id="IPR036388">
    <property type="entry name" value="WH-like_DNA-bd_sf"/>
</dbReference>
<evidence type="ECO:0000313" key="3">
    <source>
        <dbReference type="EMBL" id="NKX45940.1"/>
    </source>
</evidence>
<dbReference type="CDD" id="cd06170">
    <property type="entry name" value="LuxR_C_like"/>
    <property type="match status" value="1"/>
</dbReference>
<keyword evidence="1" id="KW-0472">Membrane</keyword>
<dbReference type="Pfam" id="PF00196">
    <property type="entry name" value="GerE"/>
    <property type="match status" value="1"/>
</dbReference>
<dbReference type="EMBL" id="JAAZQQ010000005">
    <property type="protein sequence ID" value="NKX45940.1"/>
    <property type="molecule type" value="Genomic_DNA"/>
</dbReference>
<organism evidence="3 4">
    <name type="scientific">Roseicyclus persicicus</name>
    <dbReference type="NCBI Taxonomy" id="2650661"/>
    <lineage>
        <taxon>Bacteria</taxon>
        <taxon>Pseudomonadati</taxon>
        <taxon>Pseudomonadota</taxon>
        <taxon>Alphaproteobacteria</taxon>
        <taxon>Rhodobacterales</taxon>
        <taxon>Roseobacteraceae</taxon>
        <taxon>Roseicyclus</taxon>
    </lineage>
</organism>
<dbReference type="Proteomes" id="UP000526408">
    <property type="component" value="Unassembled WGS sequence"/>
</dbReference>
<dbReference type="InterPro" id="IPR000792">
    <property type="entry name" value="Tscrpt_reg_LuxR_C"/>
</dbReference>